<reference evidence="1 2" key="1">
    <citation type="submission" date="2013-11" db="EMBL/GenBank/DDBJ databases">
        <title>The Damaraland mole rat (Fukomys damarensis) genome and evolution of African mole rats.</title>
        <authorList>
            <person name="Gladyshev V.N."/>
            <person name="Fang X."/>
        </authorList>
    </citation>
    <scope>NUCLEOTIDE SEQUENCE [LARGE SCALE GENOMIC DNA]</scope>
    <source>
        <tissue evidence="1">Liver</tissue>
    </source>
</reference>
<accession>A0A091DHH9</accession>
<dbReference type="AlphaFoldDB" id="A0A091DHH9"/>
<sequence length="140" mass="15414">MWGWSFAGSVCVLQVLRELRSRLPVLFRFSLQSGSFQRRLVSDTALGCGWARRLLFRSGPVALMLVWRLCRIYGCLKSRVCFQSLLPCLSVGSAFSPSREGDLDTEAEVGAAFAVAESARALVAAERLLLRTARGKSTRG</sequence>
<evidence type="ECO:0000313" key="2">
    <source>
        <dbReference type="Proteomes" id="UP000028990"/>
    </source>
</evidence>
<dbReference type="Proteomes" id="UP000028990">
    <property type="component" value="Unassembled WGS sequence"/>
</dbReference>
<proteinExistence type="predicted"/>
<name>A0A091DHH9_FUKDA</name>
<dbReference type="EMBL" id="KN124101">
    <property type="protein sequence ID" value="KFO22216.1"/>
    <property type="molecule type" value="Genomic_DNA"/>
</dbReference>
<keyword evidence="2" id="KW-1185">Reference proteome</keyword>
<gene>
    <name evidence="1" type="ORF">H920_16380</name>
</gene>
<evidence type="ECO:0000313" key="1">
    <source>
        <dbReference type="EMBL" id="KFO22216.1"/>
    </source>
</evidence>
<organism evidence="1 2">
    <name type="scientific">Fukomys damarensis</name>
    <name type="common">Damaraland mole rat</name>
    <name type="synonym">Cryptomys damarensis</name>
    <dbReference type="NCBI Taxonomy" id="885580"/>
    <lineage>
        <taxon>Eukaryota</taxon>
        <taxon>Metazoa</taxon>
        <taxon>Chordata</taxon>
        <taxon>Craniata</taxon>
        <taxon>Vertebrata</taxon>
        <taxon>Euteleostomi</taxon>
        <taxon>Mammalia</taxon>
        <taxon>Eutheria</taxon>
        <taxon>Euarchontoglires</taxon>
        <taxon>Glires</taxon>
        <taxon>Rodentia</taxon>
        <taxon>Hystricomorpha</taxon>
        <taxon>Bathyergidae</taxon>
        <taxon>Fukomys</taxon>
    </lineage>
</organism>
<protein>
    <submittedName>
        <fullName evidence="1">Uncharacterized protein</fullName>
    </submittedName>
</protein>